<name>A0ACB9H1W9_CICIN</name>
<keyword evidence="2" id="KW-1185">Reference proteome</keyword>
<dbReference type="EMBL" id="CM042009">
    <property type="protein sequence ID" value="KAI3789727.1"/>
    <property type="molecule type" value="Genomic_DNA"/>
</dbReference>
<sequence>MLTTAYSNPSPFHGMPLGRHGDKAGIMHVYGMIKKKHVSSWGLQFKAPTKVNATKVDATDGKMVDQEQEVPNMVSDIGLGRMFQDGSIFREKICIRVYEVGPDQTASVETLMNHFLEIAISHMKRIGLMHDRFGSEEMSKENLMWVVAKIQMVVDHYPTWGDIVQLDTWKYACGKNGLSCNLTFSDYKTGEILVRASSIWVMMNKKTRKLSQFPNEVRAKLEQYIVDTPPIVEQDPRTWSKQEENIDEHICKGLMPRWNDLDMNHHVNHVKYVGLALESVPKTIMENYEIHSMTLQYYRECTKDSVLRSITSILANDNVRVPNVDVVDCCHLLQFEIGGGGGSIMKGMTRWRLKHRKGQVSRASVSSLTEVSNTKNSEN</sequence>
<evidence type="ECO:0000313" key="1">
    <source>
        <dbReference type="EMBL" id="KAI3789727.1"/>
    </source>
</evidence>
<reference evidence="2" key="1">
    <citation type="journal article" date="2022" name="Mol. Ecol. Resour.">
        <title>The genomes of chicory, endive, great burdock and yacon provide insights into Asteraceae palaeo-polyploidization history and plant inulin production.</title>
        <authorList>
            <person name="Fan W."/>
            <person name="Wang S."/>
            <person name="Wang H."/>
            <person name="Wang A."/>
            <person name="Jiang F."/>
            <person name="Liu H."/>
            <person name="Zhao H."/>
            <person name="Xu D."/>
            <person name="Zhang Y."/>
        </authorList>
    </citation>
    <scope>NUCLEOTIDE SEQUENCE [LARGE SCALE GENOMIC DNA]</scope>
    <source>
        <strain evidence="2">cv. Punajuju</strain>
    </source>
</reference>
<organism evidence="1 2">
    <name type="scientific">Cichorium intybus</name>
    <name type="common">Chicory</name>
    <dbReference type="NCBI Taxonomy" id="13427"/>
    <lineage>
        <taxon>Eukaryota</taxon>
        <taxon>Viridiplantae</taxon>
        <taxon>Streptophyta</taxon>
        <taxon>Embryophyta</taxon>
        <taxon>Tracheophyta</taxon>
        <taxon>Spermatophyta</taxon>
        <taxon>Magnoliopsida</taxon>
        <taxon>eudicotyledons</taxon>
        <taxon>Gunneridae</taxon>
        <taxon>Pentapetalae</taxon>
        <taxon>asterids</taxon>
        <taxon>campanulids</taxon>
        <taxon>Asterales</taxon>
        <taxon>Asteraceae</taxon>
        <taxon>Cichorioideae</taxon>
        <taxon>Cichorieae</taxon>
        <taxon>Cichoriinae</taxon>
        <taxon>Cichorium</taxon>
    </lineage>
</organism>
<evidence type="ECO:0000313" key="2">
    <source>
        <dbReference type="Proteomes" id="UP001055811"/>
    </source>
</evidence>
<accession>A0ACB9H1W9</accession>
<reference evidence="1 2" key="2">
    <citation type="journal article" date="2022" name="Mol. Ecol. Resour.">
        <title>The genomes of chicory, endive, great burdock and yacon provide insights into Asteraceae paleo-polyploidization history and plant inulin production.</title>
        <authorList>
            <person name="Fan W."/>
            <person name="Wang S."/>
            <person name="Wang H."/>
            <person name="Wang A."/>
            <person name="Jiang F."/>
            <person name="Liu H."/>
            <person name="Zhao H."/>
            <person name="Xu D."/>
            <person name="Zhang Y."/>
        </authorList>
    </citation>
    <scope>NUCLEOTIDE SEQUENCE [LARGE SCALE GENOMIC DNA]</scope>
    <source>
        <strain evidence="2">cv. Punajuju</strain>
        <tissue evidence="1">Leaves</tissue>
    </source>
</reference>
<gene>
    <name evidence="1" type="ORF">L2E82_02530</name>
</gene>
<comment type="caution">
    <text evidence="1">The sequence shown here is derived from an EMBL/GenBank/DDBJ whole genome shotgun (WGS) entry which is preliminary data.</text>
</comment>
<proteinExistence type="predicted"/>
<protein>
    <submittedName>
        <fullName evidence="1">Uncharacterized protein</fullName>
    </submittedName>
</protein>
<dbReference type="Proteomes" id="UP001055811">
    <property type="component" value="Linkage Group LG01"/>
</dbReference>